<dbReference type="PANTHER" id="PTHR36691:SF1">
    <property type="entry name" value="TRANSMEMBRANE PROTEIN 247"/>
    <property type="match status" value="1"/>
</dbReference>
<feature type="transmembrane region" description="Helical" evidence="2">
    <location>
        <begin position="155"/>
        <end position="171"/>
    </location>
</feature>
<keyword evidence="2 4" id="KW-0812">Transmembrane</keyword>
<evidence type="ECO:0000313" key="3">
    <source>
        <dbReference type="Proteomes" id="UP000694906"/>
    </source>
</evidence>
<keyword evidence="2" id="KW-1133">Transmembrane helix</keyword>
<gene>
    <name evidence="4" type="primary">Tmem247</name>
</gene>
<dbReference type="CTD" id="388946"/>
<feature type="compositionally biased region" description="Basic and acidic residues" evidence="1">
    <location>
        <begin position="30"/>
        <end position="44"/>
    </location>
</feature>
<keyword evidence="2" id="KW-0472">Membrane</keyword>
<evidence type="ECO:0000256" key="1">
    <source>
        <dbReference type="SAM" id="MobiDB-lite"/>
    </source>
</evidence>
<protein>
    <submittedName>
        <fullName evidence="4">Transmembrane protein 247</fullName>
    </submittedName>
</protein>
<evidence type="ECO:0000256" key="2">
    <source>
        <dbReference type="SAM" id="Phobius"/>
    </source>
</evidence>
<organism evidence="3 4">
    <name type="scientific">Heterocephalus glaber</name>
    <name type="common">Naked mole rat</name>
    <dbReference type="NCBI Taxonomy" id="10181"/>
    <lineage>
        <taxon>Eukaryota</taxon>
        <taxon>Metazoa</taxon>
        <taxon>Chordata</taxon>
        <taxon>Craniata</taxon>
        <taxon>Vertebrata</taxon>
        <taxon>Euteleostomi</taxon>
        <taxon>Mammalia</taxon>
        <taxon>Eutheria</taxon>
        <taxon>Euarchontoglires</taxon>
        <taxon>Glires</taxon>
        <taxon>Rodentia</taxon>
        <taxon>Hystricomorpha</taxon>
        <taxon>Bathyergidae</taxon>
        <taxon>Heterocephalus</taxon>
    </lineage>
</organism>
<feature type="transmembrane region" description="Helical" evidence="2">
    <location>
        <begin position="183"/>
        <end position="202"/>
    </location>
</feature>
<dbReference type="GO" id="GO:0005783">
    <property type="term" value="C:endoplasmic reticulum"/>
    <property type="evidence" value="ECO:0007669"/>
    <property type="project" value="TreeGrafter"/>
</dbReference>
<proteinExistence type="predicted"/>
<feature type="region of interest" description="Disordered" evidence="1">
    <location>
        <begin position="1"/>
        <end position="98"/>
    </location>
</feature>
<dbReference type="KEGG" id="hgl:101714795"/>
<dbReference type="PANTHER" id="PTHR36691">
    <property type="entry name" value="TRANSMEMBRANE PROTEIN 247"/>
    <property type="match status" value="1"/>
</dbReference>
<dbReference type="Pfam" id="PF15444">
    <property type="entry name" value="TMEM247"/>
    <property type="match status" value="1"/>
</dbReference>
<keyword evidence="3" id="KW-1185">Reference proteome</keyword>
<name>A0AAX6NY86_HETGA</name>
<feature type="compositionally biased region" description="Basic and acidic residues" evidence="1">
    <location>
        <begin position="1"/>
        <end position="15"/>
    </location>
</feature>
<accession>A0AAX6NY86</accession>
<dbReference type="Proteomes" id="UP000694906">
    <property type="component" value="Unplaced"/>
</dbReference>
<dbReference type="AlphaFoldDB" id="A0AAX6NY86"/>
<dbReference type="GeneID" id="101714795"/>
<dbReference type="RefSeq" id="XP_004839521.1">
    <property type="nucleotide sequence ID" value="XM_004839464.2"/>
</dbReference>
<reference evidence="4" key="1">
    <citation type="submission" date="2025-08" db="UniProtKB">
        <authorList>
            <consortium name="RefSeq"/>
        </authorList>
    </citation>
    <scope>IDENTIFICATION</scope>
</reference>
<sequence length="308" mass="34053">MATEDREVMEAREAGESCPTSKLVPADSTCEGKPRALLEVESPKPDSSYNYLEEMDTGEDRGCPRLPKSGPTTTGQAGDAPEPTELPPTSGTEPIESVELERMRMDFELVRLKHLHEENERQRQHEAVMAQLQQQRASRQFSGGLQDLLLPQNQFAMFLFCFIFVHVIYVTKEMVFFLFSRHYLFCIVAILLGLIKALWSYFQEPARKAFGERVSRSPALARPGEGRRLQQIQIQGFGGSLGPRVFDADICRQVLVSPVPPGLSPQLGPKLPGPRVRGASGGACRRTGAGDIETLGALGCRQLGAQLR</sequence>
<evidence type="ECO:0000313" key="4">
    <source>
        <dbReference type="RefSeq" id="XP_004839521.1"/>
    </source>
</evidence>
<dbReference type="InterPro" id="IPR029200">
    <property type="entry name" value="TMEM247"/>
</dbReference>